<evidence type="ECO:0000256" key="6">
    <source>
        <dbReference type="SAM" id="Phobius"/>
    </source>
</evidence>
<organism evidence="7">
    <name type="scientific">Bionectria ochroleuca</name>
    <name type="common">Gliocladium roseum</name>
    <dbReference type="NCBI Taxonomy" id="29856"/>
    <lineage>
        <taxon>Eukaryota</taxon>
        <taxon>Fungi</taxon>
        <taxon>Dikarya</taxon>
        <taxon>Ascomycota</taxon>
        <taxon>Pezizomycotina</taxon>
        <taxon>Sordariomycetes</taxon>
        <taxon>Hypocreomycetidae</taxon>
        <taxon>Hypocreales</taxon>
        <taxon>Bionectriaceae</taxon>
        <taxon>Clonostachys</taxon>
    </lineage>
</organism>
<reference evidence="7" key="1">
    <citation type="submission" date="2015-01" db="EMBL/GenBank/DDBJ databases">
        <authorList>
            <person name="Durling Mikael"/>
        </authorList>
    </citation>
    <scope>NUCLEOTIDE SEQUENCE</scope>
</reference>
<feature type="transmembrane region" description="Helical" evidence="6">
    <location>
        <begin position="458"/>
        <end position="477"/>
    </location>
</feature>
<evidence type="ECO:0000256" key="5">
    <source>
        <dbReference type="SAM" id="MobiDB-lite"/>
    </source>
</evidence>
<keyword evidence="2 6" id="KW-0812">Transmembrane</keyword>
<evidence type="ECO:0000256" key="4">
    <source>
        <dbReference type="ARBA" id="ARBA00023136"/>
    </source>
</evidence>
<dbReference type="AlphaFoldDB" id="A0A0B7K8L0"/>
<evidence type="ECO:0000256" key="1">
    <source>
        <dbReference type="ARBA" id="ARBA00004141"/>
    </source>
</evidence>
<protein>
    <submittedName>
        <fullName evidence="7">Uncharacterized protein</fullName>
    </submittedName>
</protein>
<evidence type="ECO:0000313" key="7">
    <source>
        <dbReference type="EMBL" id="CEO51061.1"/>
    </source>
</evidence>
<keyword evidence="4 6" id="KW-0472">Membrane</keyword>
<feature type="transmembrane region" description="Helical" evidence="6">
    <location>
        <begin position="489"/>
        <end position="510"/>
    </location>
</feature>
<dbReference type="InterPro" id="IPR002523">
    <property type="entry name" value="MgTranspt_CorA/ZnTranspt_ZntB"/>
</dbReference>
<dbReference type="Gene3D" id="1.20.58.340">
    <property type="entry name" value="Magnesium transport protein CorA, transmembrane region"/>
    <property type="match status" value="1"/>
</dbReference>
<gene>
    <name evidence="7" type="ORF">BN869_000007119_1</name>
</gene>
<dbReference type="EMBL" id="CDPU01000021">
    <property type="protein sequence ID" value="CEO51061.1"/>
    <property type="molecule type" value="Genomic_DNA"/>
</dbReference>
<accession>A0A0B7K8L0</accession>
<evidence type="ECO:0000256" key="3">
    <source>
        <dbReference type="ARBA" id="ARBA00022989"/>
    </source>
</evidence>
<sequence>MSHTTSWDLAYGPPASNPRREGDDGSWLCTDEPYLSKIKESCNLQPALRLPDPRNYAVPLCNRSARATLFNFPEDGAPRRSDFTGVDGPEKLALHFQANRSGRNVYLLEGLNPAYIAVFGDALRIDPRFFADHDRNSADLSLPFEPSIITRLPSLLNQDQSIMMGYHELRNPDRRFESFNVSCAESGRDMWTSRLAQGWEYPIILHQKCSAWTTVFQGQDAKGWSVLILCDPPIRNAHLWSKQASSKWEYDMIKMKTTPFQGGYADFVPRSFPLHADNQSQGPPRDGLHDDLCYYLATAHSTLPEGVKLPQHATVFMKKIIASHYLQLISYHQANLATMEYPLQRIIGLGQLKITQLQQQWSDIQLMCARCAHYLKTASSIMTQLGIPLEYPSRGSTSDTTWTESKLDFQYIHHELNRLVERALFFNESLTGLTGIVGNEQALAETRRSIREAKAVKALTLVGMVFIPLAFTTGLFSMSDEYLPGMEKFWTFFAVSVPLVLLVFIGTSLFDIGYDASGSWHIDIFRKRLYELPSSL</sequence>
<keyword evidence="3 6" id="KW-1133">Transmembrane helix</keyword>
<evidence type="ECO:0000256" key="2">
    <source>
        <dbReference type="ARBA" id="ARBA00022692"/>
    </source>
</evidence>
<feature type="region of interest" description="Disordered" evidence="5">
    <location>
        <begin position="1"/>
        <end position="26"/>
    </location>
</feature>
<dbReference type="Pfam" id="PF01544">
    <property type="entry name" value="CorA"/>
    <property type="match status" value="1"/>
</dbReference>
<dbReference type="GO" id="GO:0046873">
    <property type="term" value="F:metal ion transmembrane transporter activity"/>
    <property type="evidence" value="ECO:0007669"/>
    <property type="project" value="InterPro"/>
</dbReference>
<dbReference type="SUPFAM" id="SSF144083">
    <property type="entry name" value="Magnesium transport protein CorA, transmembrane region"/>
    <property type="match status" value="1"/>
</dbReference>
<dbReference type="GO" id="GO:0016020">
    <property type="term" value="C:membrane"/>
    <property type="evidence" value="ECO:0007669"/>
    <property type="project" value="UniProtKB-SubCell"/>
</dbReference>
<dbReference type="InterPro" id="IPR045863">
    <property type="entry name" value="CorA_TM1_TM2"/>
</dbReference>
<proteinExistence type="predicted"/>
<name>A0A0B7K8L0_BIOOC</name>
<comment type="subcellular location">
    <subcellularLocation>
        <location evidence="1">Membrane</location>
        <topology evidence="1">Multi-pass membrane protein</topology>
    </subcellularLocation>
</comment>